<dbReference type="KEGG" id="vg:41900295"/>
<gene>
    <name evidence="1" type="primary">CVA-1_130R</name>
    <name evidence="1" type="ORF">PBCVCVA1_130R</name>
</gene>
<protein>
    <submittedName>
        <fullName evidence="1">Uncharacterized protein</fullName>
    </submittedName>
</protein>
<name>M1HJN4_9PHYC</name>
<evidence type="ECO:0000313" key="2">
    <source>
        <dbReference type="Proteomes" id="UP000243236"/>
    </source>
</evidence>
<evidence type="ECO:0000313" key="1">
    <source>
        <dbReference type="EMBL" id="AGE50394.1"/>
    </source>
</evidence>
<dbReference type="RefSeq" id="YP_009701730.1">
    <property type="nucleotide sequence ID" value="NC_044937.1"/>
</dbReference>
<accession>M1HJN4</accession>
<proteinExistence type="predicted"/>
<reference evidence="1 2" key="1">
    <citation type="submission" date="2012-10" db="EMBL/GenBank/DDBJ databases">
        <title>Towards defining the chloroviruses: a genomic journey through a genus of large DNA viruses.</title>
        <authorList>
            <person name="Jeanniard A."/>
            <person name="Dunigan D.D."/>
            <person name="Gurnon J.R."/>
            <person name="Agarkova I."/>
            <person name="Kang M."/>
            <person name="Vitek J."/>
            <person name="Duncan G."/>
            <person name="McClung O.W."/>
            <person name="Larsen M."/>
            <person name="Claverie J.-M."/>
            <person name="Van Etten J.L."/>
            <person name="Blanc G."/>
        </authorList>
    </citation>
    <scope>NUCLEOTIDE SEQUENCE [LARGE SCALE GENOMIC DNA]</scope>
</reference>
<dbReference type="EMBL" id="JX997159">
    <property type="protein sequence ID" value="AGE50394.1"/>
    <property type="molecule type" value="Genomic_DNA"/>
</dbReference>
<dbReference type="GeneID" id="41900295"/>
<organism evidence="1 2">
    <name type="scientific">Paramecium bursaria Chlorella virus CVA-1</name>
    <dbReference type="NCBI Taxonomy" id="42683"/>
    <lineage>
        <taxon>Viruses</taxon>
        <taxon>Varidnaviria</taxon>
        <taxon>Bamfordvirae</taxon>
        <taxon>Nucleocytoviricota</taxon>
        <taxon>Megaviricetes</taxon>
        <taxon>Algavirales</taxon>
        <taxon>Phycodnaviridae</taxon>
        <taxon>Chlorovirus</taxon>
        <taxon>Chlorovirus conductrix</taxon>
        <taxon>Paramecium bursaria Chlorella virus A1</taxon>
    </lineage>
</organism>
<sequence>MATQWDIYRNSSYIKTPTARTIYVVPPPSLFLKFKRWSIEHQNLYLKKVKPIAK</sequence>
<dbReference type="Proteomes" id="UP000243236">
    <property type="component" value="Segment"/>
</dbReference>
<keyword evidence="2" id="KW-1185">Reference proteome</keyword>